<dbReference type="PANTHER" id="PTHR20883:SF48">
    <property type="entry name" value="ECTOINE DIOXYGENASE"/>
    <property type="match status" value="1"/>
</dbReference>
<dbReference type="Pfam" id="PF05721">
    <property type="entry name" value="PhyH"/>
    <property type="match status" value="1"/>
</dbReference>
<dbReference type="PANTHER" id="PTHR20883">
    <property type="entry name" value="PHYTANOYL-COA DIOXYGENASE DOMAIN CONTAINING 1"/>
    <property type="match status" value="1"/>
</dbReference>
<dbReference type="EMBL" id="CZRL01000046">
    <property type="protein sequence ID" value="CUS50938.1"/>
    <property type="molecule type" value="Genomic_DNA"/>
</dbReference>
<name>A0A160TRC1_9ZZZZ</name>
<evidence type="ECO:0000313" key="1">
    <source>
        <dbReference type="EMBL" id="CUS50938.1"/>
    </source>
</evidence>
<sequence length="280" mass="31651">MALSANEITRFHDTGLSFPHRVMSVSDATGYLAELEAYENESGGPINGKWRYKSHLVFPWFNRLMRRPAILNLIRPILGNDLMVWTTHIYPKEPLDGRFVSWHQDSAHWGLDSDKVLTIWLALTDATQENGCMRMLPGSQHNGQVTHQDTQNTNNILTRGQTIVDRIDEGETVWVELKAGEVSIHHVDMFHASTPNRSGQRRVGVAIRYITPAARQTRIDVDYATLVSGEDRFGHFNEEIAPEFTMSSDAIAFHEHVADLQGQIYLTNTDRNSIAGLQDS</sequence>
<reference evidence="1" key="1">
    <citation type="submission" date="2015-10" db="EMBL/GenBank/DDBJ databases">
        <authorList>
            <person name="Gilbert D.G."/>
        </authorList>
    </citation>
    <scope>NUCLEOTIDE SEQUENCE</scope>
</reference>
<dbReference type="SUPFAM" id="SSF51197">
    <property type="entry name" value="Clavaminate synthase-like"/>
    <property type="match status" value="1"/>
</dbReference>
<dbReference type="Gene3D" id="2.60.120.620">
    <property type="entry name" value="q2cbj1_9rhob like domain"/>
    <property type="match status" value="1"/>
</dbReference>
<dbReference type="AlphaFoldDB" id="A0A160TRC1"/>
<dbReference type="GO" id="GO:0046872">
    <property type="term" value="F:metal ion binding"/>
    <property type="evidence" value="ECO:0007669"/>
    <property type="project" value="UniProtKB-ARBA"/>
</dbReference>
<proteinExistence type="predicted"/>
<dbReference type="InterPro" id="IPR008775">
    <property type="entry name" value="Phytyl_CoA_dOase-like"/>
</dbReference>
<gene>
    <name evidence="1" type="ORF">MGWOODY_XGa2635</name>
</gene>
<protein>
    <submittedName>
        <fullName evidence="1">CmaB</fullName>
    </submittedName>
</protein>
<organism evidence="1">
    <name type="scientific">hydrothermal vent metagenome</name>
    <dbReference type="NCBI Taxonomy" id="652676"/>
    <lineage>
        <taxon>unclassified sequences</taxon>
        <taxon>metagenomes</taxon>
        <taxon>ecological metagenomes</taxon>
    </lineage>
</organism>
<accession>A0A160TRC1</accession>
<dbReference type="GO" id="GO:0016491">
    <property type="term" value="F:oxidoreductase activity"/>
    <property type="evidence" value="ECO:0007669"/>
    <property type="project" value="UniProtKB-ARBA"/>
</dbReference>